<keyword evidence="3" id="KW-0121">Carboxypeptidase</keyword>
<dbReference type="PRINTS" id="PR00922">
    <property type="entry name" value="DADACBPTASE3"/>
</dbReference>
<evidence type="ECO:0000256" key="2">
    <source>
        <dbReference type="ARBA" id="ARBA00022801"/>
    </source>
</evidence>
<organism evidence="3">
    <name type="scientific">Lyngbya confervoides BDU141951</name>
    <dbReference type="NCBI Taxonomy" id="1574623"/>
    <lineage>
        <taxon>Bacteria</taxon>
        <taxon>Bacillati</taxon>
        <taxon>Cyanobacteriota</taxon>
        <taxon>Cyanophyceae</taxon>
        <taxon>Oscillatoriophycideae</taxon>
        <taxon>Oscillatoriales</taxon>
        <taxon>Microcoleaceae</taxon>
        <taxon>Lyngbya</taxon>
    </lineage>
</organism>
<reference evidence="3" key="2">
    <citation type="journal article" date="2015" name="Genome Announc.">
        <title>Draft Genome Sequence of Filamentous Marine Cyanobacterium Lyngbya confervoides Strain BDU141951.</title>
        <authorList>
            <person name="Chandrababunaidu M.M."/>
            <person name="Sen D."/>
            <person name="Tripathy S."/>
        </authorList>
    </citation>
    <scope>NUCLEOTIDE SEQUENCE</scope>
    <source>
        <strain evidence="3">BDU141951</strain>
    </source>
</reference>
<evidence type="ECO:0000313" key="3">
    <source>
        <dbReference type="EMBL" id="NEV67620.1"/>
    </source>
</evidence>
<dbReference type="Gene3D" id="3.50.80.20">
    <property type="entry name" value="D-Ala-D-Ala carboxypeptidase C, peptidase S13"/>
    <property type="match status" value="1"/>
</dbReference>
<evidence type="ECO:0000256" key="1">
    <source>
        <dbReference type="ARBA" id="ARBA00006096"/>
    </source>
</evidence>
<accession>A0A0C1YLZ0</accession>
<dbReference type="PANTHER" id="PTHR30023:SF0">
    <property type="entry name" value="PENICILLIN-SENSITIVE CARBOXYPEPTIDASE A"/>
    <property type="match status" value="1"/>
</dbReference>
<name>A0A0C1YLZ0_9CYAN</name>
<proteinExistence type="inferred from homology"/>
<keyword evidence="3" id="KW-0645">Protease</keyword>
<sequence length="446" mass="48387">MLHHALVALSLLSLLGEQPAPVTALEPMPWPEMATIAGWESPWVLKMNAPDPQAKEIVRSYLTNLAELGFAPEDQGLWVQTGATAIAVNQPYRPSPAASLTKMATTLAALETWSVNHRFETRIGHTGTLENGVINGDLVIEWTGDPYFVWEEAIALANTLNQQGIQQVTGNLVVLGEFSMNFEPDSYRSGELFIQAADVNLWSDEVYYVHNTMPPETPAPTLAIAGEIIVQPLATNPLQLTWLVQHQSLPLVPLLKAMNIYSNNAMADQFARALGGANTVAAKAADRTGVPVSEIRLINGSGLGIENQLSPRAVVAILLGIQRELRAHDLSVSDVMPVFGQDEGTLIYRELPQQAALKTGTLNTVSSLAGYFPTRDRGPVWFSIHNWGGDLDLFRAQQDALLLALQQHWGAAPSPTTFVPKVIMDQPPYVLGDPSRNLVVSGDASS</sequence>
<dbReference type="PANTHER" id="PTHR30023">
    <property type="entry name" value="D-ALANYL-D-ALANINE CARBOXYPEPTIDASE"/>
    <property type="match status" value="1"/>
</dbReference>
<dbReference type="GO" id="GO:0006508">
    <property type="term" value="P:proteolysis"/>
    <property type="evidence" value="ECO:0007669"/>
    <property type="project" value="InterPro"/>
</dbReference>
<reference evidence="3" key="3">
    <citation type="submission" date="2020-02" db="EMBL/GenBank/DDBJ databases">
        <authorList>
            <person name="Sarangi A.N."/>
            <person name="Ghosh S."/>
            <person name="Mukherjee M."/>
            <person name="Tripathy S."/>
        </authorList>
    </citation>
    <scope>NUCLEOTIDE SEQUENCE</scope>
    <source>
        <strain evidence="3">BDU141951</strain>
    </source>
</reference>
<dbReference type="EMBL" id="JTHE02000003">
    <property type="protein sequence ID" value="NEV67620.1"/>
    <property type="molecule type" value="Genomic_DNA"/>
</dbReference>
<dbReference type="InterPro" id="IPR012338">
    <property type="entry name" value="Beta-lactam/transpept-like"/>
</dbReference>
<comment type="similarity">
    <text evidence="1">Belongs to the peptidase S13 family.</text>
</comment>
<dbReference type="Pfam" id="PF02113">
    <property type="entry name" value="Peptidase_S13"/>
    <property type="match status" value="2"/>
</dbReference>
<reference evidence="3" key="1">
    <citation type="submission" date="2014-11" db="EMBL/GenBank/DDBJ databases">
        <authorList>
            <person name="Malar M.C."/>
            <person name="Sen D."/>
            <person name="Tripathy S."/>
        </authorList>
    </citation>
    <scope>NUCLEOTIDE SEQUENCE</scope>
    <source>
        <strain evidence="3">BDU141951</strain>
    </source>
</reference>
<dbReference type="InterPro" id="IPR000667">
    <property type="entry name" value="Peptidase_S13"/>
</dbReference>
<dbReference type="GO" id="GO:0000270">
    <property type="term" value="P:peptidoglycan metabolic process"/>
    <property type="evidence" value="ECO:0007669"/>
    <property type="project" value="TreeGrafter"/>
</dbReference>
<dbReference type="AlphaFoldDB" id="A0A0C1YLZ0"/>
<protein>
    <submittedName>
        <fullName evidence="3">D-alanyl-D-alanine carboxypeptidase</fullName>
    </submittedName>
</protein>
<dbReference type="SUPFAM" id="SSF56601">
    <property type="entry name" value="beta-lactamase/transpeptidase-like"/>
    <property type="match status" value="1"/>
</dbReference>
<gene>
    <name evidence="3" type="ORF">QQ91_010870</name>
</gene>
<comment type="caution">
    <text evidence="3">The sequence shown here is derived from an EMBL/GenBank/DDBJ whole genome shotgun (WGS) entry which is preliminary data.</text>
</comment>
<dbReference type="GO" id="GO:0004185">
    <property type="term" value="F:serine-type carboxypeptidase activity"/>
    <property type="evidence" value="ECO:0007669"/>
    <property type="project" value="InterPro"/>
</dbReference>
<keyword evidence="2" id="KW-0378">Hydrolase</keyword>
<dbReference type="Gene3D" id="3.40.710.10">
    <property type="entry name" value="DD-peptidase/beta-lactamase superfamily"/>
    <property type="match status" value="1"/>
</dbReference>